<reference evidence="2 3" key="1">
    <citation type="submission" date="2016-12" db="EMBL/GenBank/DDBJ databases">
        <title>Diversity of luminous bacteria.</title>
        <authorList>
            <person name="Yoshizawa S."/>
            <person name="Kogure K."/>
        </authorList>
    </citation>
    <scope>NUCLEOTIDE SEQUENCE [LARGE SCALE GENOMIC DNA]</scope>
    <source>
        <strain evidence="2 3">LC1-200</strain>
    </source>
</reference>
<accession>A0A2S7VLC2</accession>
<dbReference type="SUPFAM" id="SSF50475">
    <property type="entry name" value="FMN-binding split barrel"/>
    <property type="match status" value="1"/>
</dbReference>
<dbReference type="PANTHER" id="PTHR42815">
    <property type="entry name" value="FAD-BINDING, PUTATIVE (AFU_ORTHOLOGUE AFUA_6G07600)-RELATED"/>
    <property type="match status" value="1"/>
</dbReference>
<protein>
    <recommendedName>
        <fullName evidence="1">Pyridoxamine 5'-phosphate oxidase N-terminal domain-containing protein</fullName>
    </recommendedName>
</protein>
<dbReference type="Proteomes" id="UP000238730">
    <property type="component" value="Unassembled WGS sequence"/>
</dbReference>
<comment type="caution">
    <text evidence="2">The sequence shown here is derived from an EMBL/GenBank/DDBJ whole genome shotgun (WGS) entry which is preliminary data.</text>
</comment>
<dbReference type="InterPro" id="IPR011576">
    <property type="entry name" value="Pyridox_Oxase_N"/>
</dbReference>
<dbReference type="SUPFAM" id="SSF48613">
    <property type="entry name" value="Heme oxygenase-like"/>
    <property type="match status" value="1"/>
</dbReference>
<organism evidence="2 3">
    <name type="scientific">Photobacterium angustum</name>
    <dbReference type="NCBI Taxonomy" id="661"/>
    <lineage>
        <taxon>Bacteria</taxon>
        <taxon>Pseudomonadati</taxon>
        <taxon>Pseudomonadota</taxon>
        <taxon>Gammaproteobacteria</taxon>
        <taxon>Vibrionales</taxon>
        <taxon>Vibrionaceae</taxon>
        <taxon>Photobacterium</taxon>
    </lineage>
</organism>
<dbReference type="Pfam" id="PF01243">
    <property type="entry name" value="PNPOx_N"/>
    <property type="match status" value="1"/>
</dbReference>
<evidence type="ECO:0000259" key="1">
    <source>
        <dbReference type="Pfam" id="PF01243"/>
    </source>
</evidence>
<evidence type="ECO:0000313" key="2">
    <source>
        <dbReference type="EMBL" id="PQJ62281.1"/>
    </source>
</evidence>
<dbReference type="Pfam" id="PF14518">
    <property type="entry name" value="Haem_oxygenas_2"/>
    <property type="match status" value="1"/>
</dbReference>
<dbReference type="EMBL" id="MSCJ01000003">
    <property type="protein sequence ID" value="PQJ62281.1"/>
    <property type="molecule type" value="Genomic_DNA"/>
</dbReference>
<dbReference type="Gene3D" id="1.20.910.10">
    <property type="entry name" value="Heme oxygenase-like"/>
    <property type="match status" value="1"/>
</dbReference>
<dbReference type="RefSeq" id="WP_105062097.1">
    <property type="nucleotide sequence ID" value="NZ_MSCJ01000003.1"/>
</dbReference>
<name>A0A2S7VLC2_PHOAN</name>
<feature type="domain" description="Pyridoxamine 5'-phosphate oxidase N-terminal" evidence="1">
    <location>
        <begin position="38"/>
        <end position="134"/>
    </location>
</feature>
<dbReference type="InterPro" id="IPR012349">
    <property type="entry name" value="Split_barrel_FMN-bd"/>
</dbReference>
<dbReference type="InterPro" id="IPR016084">
    <property type="entry name" value="Haem_Oase-like_multi-hlx"/>
</dbReference>
<gene>
    <name evidence="2" type="ORF">BTO08_18755</name>
</gene>
<dbReference type="Gene3D" id="2.30.110.10">
    <property type="entry name" value="Electron Transport, Fmn-binding Protein, Chain A"/>
    <property type="match status" value="1"/>
</dbReference>
<proteinExistence type="predicted"/>
<dbReference type="SMART" id="SM01236">
    <property type="entry name" value="Haem_oxygenase_2"/>
    <property type="match status" value="1"/>
</dbReference>
<dbReference type="OrthoDB" id="9796486at2"/>
<sequence>MNNFYNEGQKKLQNENGSELIANQLRDTRLLTNFNDDTSQIINNSLFFFIATTSIDGKLDCSYKGGCSGFVKVISDNQLAFANYDGNGMYRTLGNINEKNQVALLFIQFEGDKRRIRINGTARISKNIETLSYFPNAESVIIVDAEFIFPNCPRYIHTMHFKEISIYSPIKDQIAPEPYWKSKPDLSPYIIRKESPVIKENSIEDKFNEHNIQKELYNYYCAQIDDPMNFNNIIDDIDTLSNIRRIENNWMNWEEENISLEILPSNPIEFKDWYTIQLIKLNSNISEFLDYLKNEASPEAIAYYVCMEELVDGSFDDVMALAQIGVENNSKLTIAENYWDEMGNGNFSEIHTEMFTNSSKYCRKLLDNFSISLPTKIPTACLMNGNLVSFWSLRRKYVLRLFGAIGLIEGSAPLRFRAITQGMERCGYPESAIAYHREHIHIDSIHGTEWLEHVLLPYTSKSERICQEIAKGVLIRFRIAEEYYKCLEETVKKHFSSNTVNIE</sequence>
<evidence type="ECO:0000313" key="3">
    <source>
        <dbReference type="Proteomes" id="UP000238730"/>
    </source>
</evidence>
<dbReference type="AlphaFoldDB" id="A0A2S7VLC2"/>
<dbReference type="PANTHER" id="PTHR42815:SF2">
    <property type="entry name" value="FAD-BINDING, PUTATIVE (AFU_ORTHOLOGUE AFUA_6G07600)-RELATED"/>
    <property type="match status" value="1"/>
</dbReference>